<dbReference type="Pfam" id="PF02782">
    <property type="entry name" value="FGGY_C"/>
    <property type="match status" value="1"/>
</dbReference>
<keyword evidence="2" id="KW-0808">Transferase</keyword>
<evidence type="ECO:0000313" key="6">
    <source>
        <dbReference type="EMBL" id="MBU9714933.1"/>
    </source>
</evidence>
<dbReference type="EMBL" id="JAHQCS010000189">
    <property type="protein sequence ID" value="MBU9714933.1"/>
    <property type="molecule type" value="Genomic_DNA"/>
</dbReference>
<dbReference type="PANTHER" id="PTHR43095:SF2">
    <property type="entry name" value="GLUCONOKINASE"/>
    <property type="match status" value="1"/>
</dbReference>
<keyword evidence="3" id="KW-0418">Kinase</keyword>
<dbReference type="InterPro" id="IPR000577">
    <property type="entry name" value="Carb_kinase_FGGY"/>
</dbReference>
<sequence length="514" mass="56350">MRIKYVIGLDIGTTSAKAVVFTTDGQVVSEHEIGYPTLHPHPSWVEQDPYVIEQAAISSIKIAIGKTTIQPGEILSLGISAAMHSLICIDDSGRALTNSITWADRRSMDQVQELKGSTLGNNIYLSTGTPIHPMSPLLKLMWMKDTKNKAYEKSRKFLSIKEFLTYRWFKETVIDFSIAAATGMFNIHTLDWDDEALEMAGVTREQLSDPVPPTYVFKKIDAQVAKRMGIPTDLPVAIGASDGPLANLGMGAIESGDSVITIGTSGAIRQMASSPKTDSKQEVFCYSVMEDLWIFGGPTNNGGNVLHWLKEVLGEKEAAEAKEVQKEVYELLTNLCQEIPPGSNGLLFLPFLYGERAPHWDGNAKGAYIGLTSEHGKAHLLRAGLEGVIYNLYQISEALNRLAGPTKTLYASGGFSRSPLWLEILADVFGQDIHIPENHQSSAWGAAWVSLLATKEVDSLQGIKDCIPMGKVIAPNPIHHETYCQYYTVYRDLYRSLENSFHQLGAIGSTGQSG</sequence>
<proteinExistence type="inferred from homology"/>
<dbReference type="CDD" id="cd07770">
    <property type="entry name" value="ASKHA_NBD_FGGY_GntK"/>
    <property type="match status" value="1"/>
</dbReference>
<dbReference type="Proteomes" id="UP000784880">
    <property type="component" value="Unassembled WGS sequence"/>
</dbReference>
<comment type="similarity">
    <text evidence="1">Belongs to the FGGY kinase family.</text>
</comment>
<evidence type="ECO:0000313" key="7">
    <source>
        <dbReference type="Proteomes" id="UP000784880"/>
    </source>
</evidence>
<dbReference type="InterPro" id="IPR018484">
    <property type="entry name" value="FGGY_N"/>
</dbReference>
<evidence type="ECO:0000256" key="2">
    <source>
        <dbReference type="ARBA" id="ARBA00022679"/>
    </source>
</evidence>
<dbReference type="PANTHER" id="PTHR43095">
    <property type="entry name" value="SUGAR KINASE"/>
    <property type="match status" value="1"/>
</dbReference>
<dbReference type="PIRSF" id="PIRSF000538">
    <property type="entry name" value="GlpK"/>
    <property type="match status" value="1"/>
</dbReference>
<gene>
    <name evidence="6" type="ORF">KS419_24620</name>
</gene>
<evidence type="ECO:0000259" key="4">
    <source>
        <dbReference type="Pfam" id="PF00370"/>
    </source>
</evidence>
<name>A0ABS6JN20_9BACI</name>
<feature type="domain" description="Carbohydrate kinase FGGY C-terminal" evidence="5">
    <location>
        <begin position="259"/>
        <end position="451"/>
    </location>
</feature>
<accession>A0ABS6JN20</accession>
<reference evidence="6 7" key="1">
    <citation type="submission" date="2021-06" db="EMBL/GenBank/DDBJ databases">
        <title>Bacillus sp. RD4P76, an endophyte from a halophyte.</title>
        <authorList>
            <person name="Sun J.-Q."/>
        </authorList>
    </citation>
    <scope>NUCLEOTIDE SEQUENCE [LARGE SCALE GENOMIC DNA]</scope>
    <source>
        <strain evidence="6 7">CGMCC 1.15917</strain>
    </source>
</reference>
<feature type="domain" description="Carbohydrate kinase FGGY N-terminal" evidence="4">
    <location>
        <begin position="5"/>
        <end position="249"/>
    </location>
</feature>
<protein>
    <submittedName>
        <fullName evidence="6">Gluconokinase</fullName>
    </submittedName>
</protein>
<organism evidence="6 7">
    <name type="scientific">Evansella tamaricis</name>
    <dbReference type="NCBI Taxonomy" id="2069301"/>
    <lineage>
        <taxon>Bacteria</taxon>
        <taxon>Bacillati</taxon>
        <taxon>Bacillota</taxon>
        <taxon>Bacilli</taxon>
        <taxon>Bacillales</taxon>
        <taxon>Bacillaceae</taxon>
        <taxon>Evansella</taxon>
    </lineage>
</organism>
<evidence type="ECO:0000259" key="5">
    <source>
        <dbReference type="Pfam" id="PF02782"/>
    </source>
</evidence>
<dbReference type="RefSeq" id="WP_217069757.1">
    <property type="nucleotide sequence ID" value="NZ_JAHQCS010000189.1"/>
</dbReference>
<keyword evidence="7" id="KW-1185">Reference proteome</keyword>
<dbReference type="InterPro" id="IPR018485">
    <property type="entry name" value="FGGY_C"/>
</dbReference>
<evidence type="ECO:0000256" key="3">
    <source>
        <dbReference type="ARBA" id="ARBA00022777"/>
    </source>
</evidence>
<comment type="caution">
    <text evidence="6">The sequence shown here is derived from an EMBL/GenBank/DDBJ whole genome shotgun (WGS) entry which is preliminary data.</text>
</comment>
<evidence type="ECO:0000256" key="1">
    <source>
        <dbReference type="ARBA" id="ARBA00009156"/>
    </source>
</evidence>
<dbReference type="InterPro" id="IPR050406">
    <property type="entry name" value="FGGY_Carb_Kinase"/>
</dbReference>
<dbReference type="Pfam" id="PF00370">
    <property type="entry name" value="FGGY_N"/>
    <property type="match status" value="1"/>
</dbReference>